<dbReference type="PANTHER" id="PTHR44942:SF4">
    <property type="entry name" value="METHYLTRANSFERASE TYPE 11 DOMAIN-CONTAINING PROTEIN"/>
    <property type="match status" value="1"/>
</dbReference>
<dbReference type="VEuPathDB" id="FungiDB:LCOR_06861.1"/>
<evidence type="ECO:0000313" key="5">
    <source>
        <dbReference type="EMBL" id="CDH55745.1"/>
    </source>
</evidence>
<dbReference type="Pfam" id="PF08241">
    <property type="entry name" value="Methyltransf_11"/>
    <property type="match status" value="1"/>
</dbReference>
<dbReference type="AlphaFoldDB" id="A0A068S161"/>
<evidence type="ECO:0000313" key="6">
    <source>
        <dbReference type="Proteomes" id="UP000027586"/>
    </source>
</evidence>
<dbReference type="PANTHER" id="PTHR44942">
    <property type="entry name" value="METHYLTRANSF_11 DOMAIN-CONTAINING PROTEIN"/>
    <property type="match status" value="1"/>
</dbReference>
<protein>
    <submittedName>
        <fullName evidence="5">Methyltransferase domain protein</fullName>
    </submittedName>
</protein>
<dbReference type="InterPro" id="IPR029063">
    <property type="entry name" value="SAM-dependent_MTases_sf"/>
</dbReference>
<evidence type="ECO:0000256" key="3">
    <source>
        <dbReference type="ARBA" id="ARBA00022679"/>
    </source>
</evidence>
<keyword evidence="2 5" id="KW-0489">Methyltransferase</keyword>
<dbReference type="OrthoDB" id="66144at2759"/>
<comment type="similarity">
    <text evidence="1">Belongs to the methyltransferase superfamily.</text>
</comment>
<dbReference type="InterPro" id="IPR013216">
    <property type="entry name" value="Methyltransf_11"/>
</dbReference>
<dbReference type="Gene3D" id="3.40.50.150">
    <property type="entry name" value="Vaccinia Virus protein VP39"/>
    <property type="match status" value="1"/>
</dbReference>
<comment type="caution">
    <text evidence="5">The sequence shown here is derived from an EMBL/GenBank/DDBJ whole genome shotgun (WGS) entry which is preliminary data.</text>
</comment>
<name>A0A068S161_9FUNG</name>
<dbReference type="GO" id="GO:0008757">
    <property type="term" value="F:S-adenosylmethionine-dependent methyltransferase activity"/>
    <property type="evidence" value="ECO:0007669"/>
    <property type="project" value="InterPro"/>
</dbReference>
<accession>A0A068S161</accession>
<dbReference type="CDD" id="cd02440">
    <property type="entry name" value="AdoMet_MTases"/>
    <property type="match status" value="1"/>
</dbReference>
<dbReference type="STRING" id="1263082.A0A068S161"/>
<keyword evidence="6" id="KW-1185">Reference proteome</keyword>
<feature type="domain" description="Methyltransferase type 11" evidence="4">
    <location>
        <begin position="48"/>
        <end position="139"/>
    </location>
</feature>
<gene>
    <name evidence="5" type="ORF">LCOR_06861.1</name>
</gene>
<evidence type="ECO:0000256" key="1">
    <source>
        <dbReference type="ARBA" id="ARBA00008361"/>
    </source>
</evidence>
<proteinExistence type="inferred from homology"/>
<keyword evidence="3" id="KW-0808">Transferase</keyword>
<organism evidence="5 6">
    <name type="scientific">Lichtheimia corymbifera JMRC:FSU:9682</name>
    <dbReference type="NCBI Taxonomy" id="1263082"/>
    <lineage>
        <taxon>Eukaryota</taxon>
        <taxon>Fungi</taxon>
        <taxon>Fungi incertae sedis</taxon>
        <taxon>Mucoromycota</taxon>
        <taxon>Mucoromycotina</taxon>
        <taxon>Mucoromycetes</taxon>
        <taxon>Mucorales</taxon>
        <taxon>Lichtheimiaceae</taxon>
        <taxon>Lichtheimia</taxon>
    </lineage>
</organism>
<evidence type="ECO:0000259" key="4">
    <source>
        <dbReference type="Pfam" id="PF08241"/>
    </source>
</evidence>
<dbReference type="InterPro" id="IPR051052">
    <property type="entry name" value="Diverse_substrate_MTase"/>
</dbReference>
<dbReference type="Proteomes" id="UP000027586">
    <property type="component" value="Unassembled WGS sequence"/>
</dbReference>
<dbReference type="GO" id="GO:0032259">
    <property type="term" value="P:methylation"/>
    <property type="evidence" value="ECO:0007669"/>
    <property type="project" value="UniProtKB-KW"/>
</dbReference>
<dbReference type="SUPFAM" id="SSF53335">
    <property type="entry name" value="S-adenosyl-L-methionine-dependent methyltransferases"/>
    <property type="match status" value="1"/>
</dbReference>
<sequence>MTSNVHPTAIAGFNVAADDYAKSRPSYPTAALDHIKSLVPDTDHAKILDLAAGTGIMTILLDKAGYKHITAVEPTENMREKLHSLLPHVPVFDGTSWSIPLEDQSQDAVIVAQAFHWFADVASLKEMHRVLKPNGFLILIWNMESGEKSKWVRLLKERYEQLDQNVPQYRKGEWKQCFDTKEAAELFELPFQQRMFDYDMTIHKDHVCRRVMTKSYVASLPEPDREALYKELEAIVQDPANEFKPNADGYVIYPHDTEIVWMKKK</sequence>
<dbReference type="EMBL" id="CBTN010000032">
    <property type="protein sequence ID" value="CDH55745.1"/>
    <property type="molecule type" value="Genomic_DNA"/>
</dbReference>
<reference evidence="5" key="1">
    <citation type="submission" date="2013-08" db="EMBL/GenBank/DDBJ databases">
        <title>Gene expansion shapes genome architecture in the human pathogen Lichtheimia corymbifera: an evolutionary genomics analysis in the ancient terrestrial Mucorales (Mucoromycotina).</title>
        <authorList>
            <person name="Schwartze V.U."/>
            <person name="Winter S."/>
            <person name="Shelest E."/>
            <person name="Marcet-Houben M."/>
            <person name="Horn F."/>
            <person name="Wehner S."/>
            <person name="Hoffmann K."/>
            <person name="Riege K."/>
            <person name="Sammeth M."/>
            <person name="Nowrousian M."/>
            <person name="Valiante V."/>
            <person name="Linde J."/>
            <person name="Jacobsen I.D."/>
            <person name="Marz M."/>
            <person name="Brakhage A.A."/>
            <person name="Gabaldon T."/>
            <person name="Bocker S."/>
            <person name="Voigt K."/>
        </authorList>
    </citation>
    <scope>NUCLEOTIDE SEQUENCE [LARGE SCALE GENOMIC DNA]</scope>
    <source>
        <strain evidence="5">FSU 9682</strain>
    </source>
</reference>
<evidence type="ECO:0000256" key="2">
    <source>
        <dbReference type="ARBA" id="ARBA00022603"/>
    </source>
</evidence>